<dbReference type="Gene3D" id="3.30.70.1430">
    <property type="entry name" value="Multidrug efflux transporter AcrB pore domain"/>
    <property type="match status" value="1"/>
</dbReference>
<keyword evidence="4" id="KW-1185">Reference proteome</keyword>
<dbReference type="Pfam" id="PF00873">
    <property type="entry name" value="ACR_tran"/>
    <property type="match status" value="1"/>
</dbReference>
<evidence type="ECO:0000313" key="3">
    <source>
        <dbReference type="EMBL" id="GEL23931.1"/>
    </source>
</evidence>
<dbReference type="SUPFAM" id="SSF82693">
    <property type="entry name" value="Multidrug efflux transporter AcrB pore domain, PN1, PN2, PC1 and PC2 subdomains"/>
    <property type="match status" value="2"/>
</dbReference>
<evidence type="ECO:0000313" key="4">
    <source>
        <dbReference type="Proteomes" id="UP000321685"/>
    </source>
</evidence>
<feature type="transmembrane region" description="Helical" evidence="2">
    <location>
        <begin position="452"/>
        <end position="472"/>
    </location>
</feature>
<evidence type="ECO:0000256" key="1">
    <source>
        <dbReference type="SAM" id="MobiDB-lite"/>
    </source>
</evidence>
<dbReference type="PRINTS" id="PR00702">
    <property type="entry name" value="ACRIFLAVINRP"/>
</dbReference>
<dbReference type="InterPro" id="IPR027463">
    <property type="entry name" value="AcrB_DN_DC_subdom"/>
</dbReference>
<evidence type="ECO:0000256" key="2">
    <source>
        <dbReference type="SAM" id="Phobius"/>
    </source>
</evidence>
<dbReference type="Proteomes" id="UP000321685">
    <property type="component" value="Unassembled WGS sequence"/>
</dbReference>
<name>A0A511DGM1_9PSEU</name>
<keyword evidence="2" id="KW-1133">Transmembrane helix</keyword>
<protein>
    <recommendedName>
        <fullName evidence="5">Hydrogenase expression protein</fullName>
    </recommendedName>
</protein>
<evidence type="ECO:0008006" key="5">
    <source>
        <dbReference type="Google" id="ProtNLM"/>
    </source>
</evidence>
<feature type="region of interest" description="Disordered" evidence="1">
    <location>
        <begin position="249"/>
        <end position="268"/>
    </location>
</feature>
<dbReference type="PANTHER" id="PTHR32063">
    <property type="match status" value="1"/>
</dbReference>
<dbReference type="PANTHER" id="PTHR32063:SF0">
    <property type="entry name" value="SWARMING MOTILITY PROTEIN SWRC"/>
    <property type="match status" value="1"/>
</dbReference>
<dbReference type="InterPro" id="IPR001036">
    <property type="entry name" value="Acrflvin-R"/>
</dbReference>
<sequence>MSWLARLSLANRAVVGLVTVLVIGFGLFATTSLRQELFPSLDAPVATILTPYPGASPDVVEQQVTSPIEAAVDGVDGVEDTRSTSTGGSSVVTLDLAYGTDLSTVTASLQRAVQGVALPSGVTSNVVTGSTDDIPVLVLAVSSNLGADRVAAVLRDQVQPQLAGIDGVSGVTLSGVADPQVTISVDAAAAAARGVSLASLTSLLQSNGVRIPAGQLSPDSNPTTVEVGGPITSVDDLRNLYVTPGASASAGATAARPGAPAAPSAPAAGAPVRLGDIATVDQAPAPATGYTRTNGEDSIGLSVTKAPDANTVDVSAAVRDAVPSIIDALGGPAQNAQVTTVFDQAPFISSSIEDLTTEGLLGLLFAILVILGFLLSVRATLVTAVSIPLSVLVAMIVLDLTGETLNILTLGALTIAIGRVVDDSIVVIENITRHVARGGPRRPAIVTAVKEVAGAITASTITTVAVFAPIGLVGGQVGELFRPFAVTVTAALLASLLVSLTVVPVLASAVLKVRPPAPGASPEADEDSPLTHPTRLQRGYLPVLRGALRRPVVAILVAILILAGTFALVPGLRTDFLGDAGGNTVSISQELPPGTGLPAADAAARQVEGVLRDTPGVATYQVTVGTPGGAQGLGRPGGGGGATRFSVTLTDDADSTAVTDDLRARLDALGGPDSVGNLTVQGGQGGFGSDQLQVTVRAEDPAVLEAAAGQVEQAVAAIPGAADVRNNLAAAQPSIRVTVDRQKAAVAGLTEAAVGQLVAAS</sequence>
<gene>
    <name evidence="3" type="ORF">PSU4_28850</name>
</gene>
<dbReference type="Gene3D" id="3.30.2090.10">
    <property type="entry name" value="Multidrug efflux transporter AcrB TolC docking domain, DN and DC subdomains"/>
    <property type="match status" value="1"/>
</dbReference>
<dbReference type="GO" id="GO:0042910">
    <property type="term" value="F:xenobiotic transmembrane transporter activity"/>
    <property type="evidence" value="ECO:0007669"/>
    <property type="project" value="TreeGrafter"/>
</dbReference>
<feature type="transmembrane region" description="Helical" evidence="2">
    <location>
        <begin position="484"/>
        <end position="507"/>
    </location>
</feature>
<dbReference type="GO" id="GO:0005886">
    <property type="term" value="C:plasma membrane"/>
    <property type="evidence" value="ECO:0007669"/>
    <property type="project" value="TreeGrafter"/>
</dbReference>
<reference evidence="3 4" key="1">
    <citation type="submission" date="2019-07" db="EMBL/GenBank/DDBJ databases">
        <title>Whole genome shotgun sequence of Pseudonocardia sulfidoxydans NBRC 16205.</title>
        <authorList>
            <person name="Hosoyama A."/>
            <person name="Uohara A."/>
            <person name="Ohji S."/>
            <person name="Ichikawa N."/>
        </authorList>
    </citation>
    <scope>NUCLEOTIDE SEQUENCE [LARGE SCALE GENOMIC DNA]</scope>
    <source>
        <strain evidence="3 4">NBRC 16205</strain>
    </source>
</reference>
<organism evidence="3 4">
    <name type="scientific">Pseudonocardia sulfidoxydans NBRC 16205</name>
    <dbReference type="NCBI Taxonomy" id="1223511"/>
    <lineage>
        <taxon>Bacteria</taxon>
        <taxon>Bacillati</taxon>
        <taxon>Actinomycetota</taxon>
        <taxon>Actinomycetes</taxon>
        <taxon>Pseudonocardiales</taxon>
        <taxon>Pseudonocardiaceae</taxon>
        <taxon>Pseudonocardia</taxon>
    </lineage>
</organism>
<feature type="transmembrane region" description="Helical" evidence="2">
    <location>
        <begin position="552"/>
        <end position="572"/>
    </location>
</feature>
<dbReference type="Gene3D" id="1.20.1640.10">
    <property type="entry name" value="Multidrug efflux transporter AcrB transmembrane domain"/>
    <property type="match status" value="1"/>
</dbReference>
<proteinExistence type="predicted"/>
<dbReference type="SUPFAM" id="SSF82714">
    <property type="entry name" value="Multidrug efflux transporter AcrB TolC docking domain, DN and DC subdomains"/>
    <property type="match status" value="1"/>
</dbReference>
<dbReference type="EMBL" id="BJVJ01000026">
    <property type="protein sequence ID" value="GEL23931.1"/>
    <property type="molecule type" value="Genomic_DNA"/>
</dbReference>
<accession>A0A511DGM1</accession>
<feature type="transmembrane region" description="Helical" evidence="2">
    <location>
        <begin position="359"/>
        <end position="377"/>
    </location>
</feature>
<comment type="caution">
    <text evidence="3">The sequence shown here is derived from an EMBL/GenBank/DDBJ whole genome shotgun (WGS) entry which is preliminary data.</text>
</comment>
<keyword evidence="2" id="KW-0472">Membrane</keyword>
<keyword evidence="2" id="KW-0812">Transmembrane</keyword>
<dbReference type="AlphaFoldDB" id="A0A511DGM1"/>
<dbReference type="SUPFAM" id="SSF82866">
    <property type="entry name" value="Multidrug efflux transporter AcrB transmembrane domain"/>
    <property type="match status" value="1"/>
</dbReference>